<proteinExistence type="predicted"/>
<protein>
    <submittedName>
        <fullName evidence="1">Uncharacterized protein</fullName>
    </submittedName>
</protein>
<dbReference type="AlphaFoldDB" id="C4Z816"/>
<sequence length="104" mass="12005">MSKVNIFSQELNRMSREPIGGLSLKQIRQQVIDYLQGKRTVCVDYRKMRVDQRGREDDEPTGQETLEIVEVMKNFTVVKRHGLNTCIMHQDMFLIAGIGESECS</sequence>
<organism evidence="1 2">
    <name type="scientific">Agathobacter rectalis (strain ATCC 33656 / DSM 3377 / JCM 17463 / KCTC 5835 / VPI 0990)</name>
    <name type="common">Eubacterium rectale</name>
    <dbReference type="NCBI Taxonomy" id="515619"/>
    <lineage>
        <taxon>Bacteria</taxon>
        <taxon>Bacillati</taxon>
        <taxon>Bacillota</taxon>
        <taxon>Clostridia</taxon>
        <taxon>Lachnospirales</taxon>
        <taxon>Lachnospiraceae</taxon>
        <taxon>Agathobacter</taxon>
    </lineage>
</organism>
<dbReference type="HOGENOM" id="CLU_2245910_0_0_9"/>
<reference evidence="1 2" key="1">
    <citation type="journal article" date="2009" name="Proc. Natl. Acad. Sci. U.S.A.">
        <title>Characterizing a model human gut microbiota composed of members of its two dominant bacterial phyla.</title>
        <authorList>
            <person name="Mahowald M.A."/>
            <person name="Rey F.E."/>
            <person name="Seedorf H."/>
            <person name="Turnbaugh P.J."/>
            <person name="Fulton R.S."/>
            <person name="Wollam A."/>
            <person name="Shah N."/>
            <person name="Wang C."/>
            <person name="Magrini V."/>
            <person name="Wilson R.K."/>
            <person name="Cantarel B.L."/>
            <person name="Coutinho P.M."/>
            <person name="Henrissat B."/>
            <person name="Crock L.W."/>
            <person name="Russell A."/>
            <person name="Verberkmoes N.C."/>
            <person name="Hettich R.L."/>
            <person name="Gordon J.I."/>
        </authorList>
    </citation>
    <scope>NUCLEOTIDE SEQUENCE [LARGE SCALE GENOMIC DNA]</scope>
    <source>
        <strain evidence="2">ATCC 33656 / DSM 3377 / JCM 17463 / KCTC 5835 / LMG 30912 / VPI 0990</strain>
    </source>
</reference>
<name>C4Z816_AGARV</name>
<dbReference type="Proteomes" id="UP000001477">
    <property type="component" value="Chromosome"/>
</dbReference>
<dbReference type="RefSeq" id="WP_012742132.1">
    <property type="nucleotide sequence ID" value="NC_012781.1"/>
</dbReference>
<dbReference type="PaxDb" id="515619-EUBREC_1273"/>
<evidence type="ECO:0000313" key="1">
    <source>
        <dbReference type="EMBL" id="ACR75033.1"/>
    </source>
</evidence>
<dbReference type="GeneID" id="86988108"/>
<gene>
    <name evidence="1" type="ordered locus">EUBREC_1273</name>
</gene>
<dbReference type="EMBL" id="CP001107">
    <property type="protein sequence ID" value="ACR75033.1"/>
    <property type="molecule type" value="Genomic_DNA"/>
</dbReference>
<accession>C4Z816</accession>
<dbReference type="KEGG" id="ere:EUBREC_1273"/>
<evidence type="ECO:0000313" key="2">
    <source>
        <dbReference type="Proteomes" id="UP000001477"/>
    </source>
</evidence>
<dbReference type="STRING" id="515619.EUBREC_1273"/>